<sequence>MQCFLAGITEKYIESLPQKLLIHVNLLRNSIHHLPNRGWHLLIGSTSNCSKRHHLMAASVYEIFYIL</sequence>
<gene>
    <name evidence="1" type="ORF">KP509_04G063600</name>
</gene>
<evidence type="ECO:0000313" key="2">
    <source>
        <dbReference type="Proteomes" id="UP000825935"/>
    </source>
</evidence>
<organism evidence="1 2">
    <name type="scientific">Ceratopteris richardii</name>
    <name type="common">Triangle waterfern</name>
    <dbReference type="NCBI Taxonomy" id="49495"/>
    <lineage>
        <taxon>Eukaryota</taxon>
        <taxon>Viridiplantae</taxon>
        <taxon>Streptophyta</taxon>
        <taxon>Embryophyta</taxon>
        <taxon>Tracheophyta</taxon>
        <taxon>Polypodiopsida</taxon>
        <taxon>Polypodiidae</taxon>
        <taxon>Polypodiales</taxon>
        <taxon>Pteridineae</taxon>
        <taxon>Pteridaceae</taxon>
        <taxon>Parkerioideae</taxon>
        <taxon>Ceratopteris</taxon>
    </lineage>
</organism>
<dbReference type="AlphaFoldDB" id="A0A8T2UXN1"/>
<protein>
    <submittedName>
        <fullName evidence="1">Uncharacterized protein</fullName>
    </submittedName>
</protein>
<comment type="caution">
    <text evidence="1">The sequence shown here is derived from an EMBL/GenBank/DDBJ whole genome shotgun (WGS) entry which is preliminary data.</text>
</comment>
<dbReference type="OrthoDB" id="2447517at2759"/>
<name>A0A8T2UXN1_CERRI</name>
<proteinExistence type="predicted"/>
<accession>A0A8T2UXN1</accession>
<dbReference type="EMBL" id="CM035409">
    <property type="protein sequence ID" value="KAH7439478.1"/>
    <property type="molecule type" value="Genomic_DNA"/>
</dbReference>
<reference evidence="1" key="1">
    <citation type="submission" date="2021-08" db="EMBL/GenBank/DDBJ databases">
        <title>WGS assembly of Ceratopteris richardii.</title>
        <authorList>
            <person name="Marchant D.B."/>
            <person name="Chen G."/>
            <person name="Jenkins J."/>
            <person name="Shu S."/>
            <person name="Leebens-Mack J."/>
            <person name="Grimwood J."/>
            <person name="Schmutz J."/>
            <person name="Soltis P."/>
            <person name="Soltis D."/>
            <person name="Chen Z.-H."/>
        </authorList>
    </citation>
    <scope>NUCLEOTIDE SEQUENCE</scope>
    <source>
        <strain evidence="1">Whitten #5841</strain>
        <tissue evidence="1">Leaf</tissue>
    </source>
</reference>
<keyword evidence="2" id="KW-1185">Reference proteome</keyword>
<dbReference type="Proteomes" id="UP000825935">
    <property type="component" value="Chromosome 4"/>
</dbReference>
<evidence type="ECO:0000313" key="1">
    <source>
        <dbReference type="EMBL" id="KAH7439478.1"/>
    </source>
</evidence>